<dbReference type="GO" id="GO:0005385">
    <property type="term" value="F:zinc ion transmembrane transporter activity"/>
    <property type="evidence" value="ECO:0007669"/>
    <property type="project" value="TreeGrafter"/>
</dbReference>
<gene>
    <name evidence="6" type="primary">ZIP5</name>
    <name evidence="6" type="ORF">QJS10_CPA10g00779</name>
</gene>
<reference evidence="6" key="2">
    <citation type="submission" date="2023-06" db="EMBL/GenBank/DDBJ databases">
        <authorList>
            <person name="Ma L."/>
            <person name="Liu K.-W."/>
            <person name="Li Z."/>
            <person name="Hsiao Y.-Y."/>
            <person name="Qi Y."/>
            <person name="Fu T."/>
            <person name="Tang G."/>
            <person name="Zhang D."/>
            <person name="Sun W.-H."/>
            <person name="Liu D.-K."/>
            <person name="Li Y."/>
            <person name="Chen G.-Z."/>
            <person name="Liu X.-D."/>
            <person name="Liao X.-Y."/>
            <person name="Jiang Y.-T."/>
            <person name="Yu X."/>
            <person name="Hao Y."/>
            <person name="Huang J."/>
            <person name="Zhao X.-W."/>
            <person name="Ke S."/>
            <person name="Chen Y.-Y."/>
            <person name="Wu W.-L."/>
            <person name="Hsu J.-L."/>
            <person name="Lin Y.-F."/>
            <person name="Huang M.-D."/>
            <person name="Li C.-Y."/>
            <person name="Huang L."/>
            <person name="Wang Z.-W."/>
            <person name="Zhao X."/>
            <person name="Zhong W.-Y."/>
            <person name="Peng D.-H."/>
            <person name="Ahmad S."/>
            <person name="Lan S."/>
            <person name="Zhang J.-S."/>
            <person name="Tsai W.-C."/>
            <person name="Van De Peer Y."/>
            <person name="Liu Z.-J."/>
        </authorList>
    </citation>
    <scope>NUCLEOTIDE SEQUENCE</scope>
    <source>
        <strain evidence="6">CP</strain>
        <tissue evidence="6">Leaves</tissue>
    </source>
</reference>
<sequence>MSIPAEVEFKIPTTTSAVGLFLFKKLIYTTPTGIAIKIVVASSYNENSLTTLVIEGILNGASAGVLIYMALVDFIVADFKSQRMHGTVKSCSSKTIVVAIFKLRSSDSIIRFSMD</sequence>
<dbReference type="EMBL" id="JAUJYO010000010">
    <property type="protein sequence ID" value="KAK1306529.1"/>
    <property type="molecule type" value="Genomic_DNA"/>
</dbReference>
<keyword evidence="3 5" id="KW-1133">Transmembrane helix</keyword>
<keyword evidence="2 5" id="KW-0812">Transmembrane</keyword>
<organism evidence="6 7">
    <name type="scientific">Acorus calamus</name>
    <name type="common">Sweet flag</name>
    <dbReference type="NCBI Taxonomy" id="4465"/>
    <lineage>
        <taxon>Eukaryota</taxon>
        <taxon>Viridiplantae</taxon>
        <taxon>Streptophyta</taxon>
        <taxon>Embryophyta</taxon>
        <taxon>Tracheophyta</taxon>
        <taxon>Spermatophyta</taxon>
        <taxon>Magnoliopsida</taxon>
        <taxon>Liliopsida</taxon>
        <taxon>Acoraceae</taxon>
        <taxon>Acorus</taxon>
    </lineage>
</organism>
<dbReference type="PANTHER" id="PTHR11040:SF44">
    <property type="entry name" value="PROTEIN ZNTC-RELATED"/>
    <property type="match status" value="1"/>
</dbReference>
<feature type="transmembrane region" description="Helical" evidence="5">
    <location>
        <begin position="56"/>
        <end position="76"/>
    </location>
</feature>
<evidence type="ECO:0000256" key="4">
    <source>
        <dbReference type="ARBA" id="ARBA00023136"/>
    </source>
</evidence>
<keyword evidence="4 5" id="KW-0472">Membrane</keyword>
<dbReference type="PANTHER" id="PTHR11040">
    <property type="entry name" value="ZINC/IRON TRANSPORTER"/>
    <property type="match status" value="1"/>
</dbReference>
<dbReference type="Pfam" id="PF02535">
    <property type="entry name" value="Zip"/>
    <property type="match status" value="1"/>
</dbReference>
<feature type="transmembrane region" description="Helical" evidence="5">
    <location>
        <begin position="26"/>
        <end position="44"/>
    </location>
</feature>
<evidence type="ECO:0000256" key="5">
    <source>
        <dbReference type="SAM" id="Phobius"/>
    </source>
</evidence>
<evidence type="ECO:0000256" key="2">
    <source>
        <dbReference type="ARBA" id="ARBA00022692"/>
    </source>
</evidence>
<evidence type="ECO:0000256" key="3">
    <source>
        <dbReference type="ARBA" id="ARBA00022989"/>
    </source>
</evidence>
<dbReference type="AlphaFoldDB" id="A0AAV9DZJ0"/>
<comment type="caution">
    <text evidence="6">The sequence shown here is derived from an EMBL/GenBank/DDBJ whole genome shotgun (WGS) entry which is preliminary data.</text>
</comment>
<proteinExistence type="predicted"/>
<name>A0AAV9DZJ0_ACOCL</name>
<comment type="subcellular location">
    <subcellularLocation>
        <location evidence="1">Membrane</location>
        <topology evidence="1">Multi-pass membrane protein</topology>
    </subcellularLocation>
</comment>
<dbReference type="InterPro" id="IPR003689">
    <property type="entry name" value="ZIP"/>
</dbReference>
<dbReference type="Proteomes" id="UP001180020">
    <property type="component" value="Unassembled WGS sequence"/>
</dbReference>
<evidence type="ECO:0000256" key="1">
    <source>
        <dbReference type="ARBA" id="ARBA00004141"/>
    </source>
</evidence>
<protein>
    <submittedName>
        <fullName evidence="6">Zinc transporter 5</fullName>
    </submittedName>
</protein>
<accession>A0AAV9DZJ0</accession>
<reference evidence="6" key="1">
    <citation type="journal article" date="2023" name="Nat. Commun.">
        <title>Diploid and tetraploid genomes of Acorus and the evolution of monocots.</title>
        <authorList>
            <person name="Ma L."/>
            <person name="Liu K.W."/>
            <person name="Li Z."/>
            <person name="Hsiao Y.Y."/>
            <person name="Qi Y."/>
            <person name="Fu T."/>
            <person name="Tang G.D."/>
            <person name="Zhang D."/>
            <person name="Sun W.H."/>
            <person name="Liu D.K."/>
            <person name="Li Y."/>
            <person name="Chen G.Z."/>
            <person name="Liu X.D."/>
            <person name="Liao X.Y."/>
            <person name="Jiang Y.T."/>
            <person name="Yu X."/>
            <person name="Hao Y."/>
            <person name="Huang J."/>
            <person name="Zhao X.W."/>
            <person name="Ke S."/>
            <person name="Chen Y.Y."/>
            <person name="Wu W.L."/>
            <person name="Hsu J.L."/>
            <person name="Lin Y.F."/>
            <person name="Huang M.D."/>
            <person name="Li C.Y."/>
            <person name="Huang L."/>
            <person name="Wang Z.W."/>
            <person name="Zhao X."/>
            <person name="Zhong W.Y."/>
            <person name="Peng D.H."/>
            <person name="Ahmad S."/>
            <person name="Lan S."/>
            <person name="Zhang J.S."/>
            <person name="Tsai W.C."/>
            <person name="Van de Peer Y."/>
            <person name="Liu Z.J."/>
        </authorList>
    </citation>
    <scope>NUCLEOTIDE SEQUENCE</scope>
    <source>
        <strain evidence="6">CP</strain>
    </source>
</reference>
<evidence type="ECO:0000313" key="6">
    <source>
        <dbReference type="EMBL" id="KAK1306529.1"/>
    </source>
</evidence>
<evidence type="ECO:0000313" key="7">
    <source>
        <dbReference type="Proteomes" id="UP001180020"/>
    </source>
</evidence>
<keyword evidence="7" id="KW-1185">Reference proteome</keyword>
<dbReference type="GO" id="GO:0005886">
    <property type="term" value="C:plasma membrane"/>
    <property type="evidence" value="ECO:0007669"/>
    <property type="project" value="TreeGrafter"/>
</dbReference>